<comment type="caution">
    <text evidence="2">The sequence shown here is derived from an EMBL/GenBank/DDBJ whole genome shotgun (WGS) entry which is preliminary data.</text>
</comment>
<sequence>MFAFLGVFYLTITFLPHESIQQQPLPYALGYQSSFRFHQPSTINLLLSAPHGGNVMPSDVSNRTIGGCLRTSGPNAGHCTWLYNDACVDGTRCNATTVKDDKSDEFAENVANELNKTWGYKPSVIIANWSRKKVDFNREINEATFNHPEAIAAYQGYHTFIDQAVDQINANFGTGLLIDIHGHGDGDYTMVGYLLSGAKLNRSNLNVLSVTTSIDRLCGSDRNECIRGQSSFGTALELNGLGVVYPSLAHPQPGAIDFLSGGFITSNYIARINALQTELPNWMRTATNRVENARKYAQAIIDYMQANDLLRTSTGS</sequence>
<protein>
    <recommendedName>
        <fullName evidence="4">N-formylglutamate amidohydrolase</fullName>
    </recommendedName>
</protein>
<evidence type="ECO:0000313" key="2">
    <source>
        <dbReference type="EMBL" id="CAF1089584.1"/>
    </source>
</evidence>
<feature type="chain" id="PRO_5032377035" description="N-formylglutamate amidohydrolase" evidence="1">
    <location>
        <begin position="22"/>
        <end position="316"/>
    </location>
</feature>
<dbReference type="AlphaFoldDB" id="A0A814NAN5"/>
<evidence type="ECO:0008006" key="4">
    <source>
        <dbReference type="Google" id="ProtNLM"/>
    </source>
</evidence>
<evidence type="ECO:0000313" key="3">
    <source>
        <dbReference type="Proteomes" id="UP000663889"/>
    </source>
</evidence>
<dbReference type="Gene3D" id="3.40.630.40">
    <property type="entry name" value="Zn-dependent exopeptidases"/>
    <property type="match status" value="1"/>
</dbReference>
<dbReference type="Proteomes" id="UP000663889">
    <property type="component" value="Unassembled WGS sequence"/>
</dbReference>
<name>A0A814NAN5_9BILA</name>
<keyword evidence="1" id="KW-0732">Signal</keyword>
<organism evidence="2 3">
    <name type="scientific">Rotaria sordida</name>
    <dbReference type="NCBI Taxonomy" id="392033"/>
    <lineage>
        <taxon>Eukaryota</taxon>
        <taxon>Metazoa</taxon>
        <taxon>Spiralia</taxon>
        <taxon>Gnathifera</taxon>
        <taxon>Rotifera</taxon>
        <taxon>Eurotatoria</taxon>
        <taxon>Bdelloidea</taxon>
        <taxon>Philodinida</taxon>
        <taxon>Philodinidae</taxon>
        <taxon>Rotaria</taxon>
    </lineage>
</organism>
<feature type="signal peptide" evidence="1">
    <location>
        <begin position="1"/>
        <end position="21"/>
    </location>
</feature>
<evidence type="ECO:0000256" key="1">
    <source>
        <dbReference type="SAM" id="SignalP"/>
    </source>
</evidence>
<proteinExistence type="predicted"/>
<gene>
    <name evidence="2" type="ORF">SEV965_LOCUS15290</name>
</gene>
<accession>A0A814NAN5</accession>
<dbReference type="SUPFAM" id="SSF53187">
    <property type="entry name" value="Zn-dependent exopeptidases"/>
    <property type="match status" value="1"/>
</dbReference>
<dbReference type="EMBL" id="CAJNOU010000792">
    <property type="protein sequence ID" value="CAF1089584.1"/>
    <property type="molecule type" value="Genomic_DNA"/>
</dbReference>
<reference evidence="2" key="1">
    <citation type="submission" date="2021-02" db="EMBL/GenBank/DDBJ databases">
        <authorList>
            <person name="Nowell W R."/>
        </authorList>
    </citation>
    <scope>NUCLEOTIDE SEQUENCE</scope>
</reference>